<proteinExistence type="inferred from homology"/>
<gene>
    <name evidence="7" type="ORF">ENT73_03740</name>
</gene>
<evidence type="ECO:0000313" key="7">
    <source>
        <dbReference type="EMBL" id="HGV55181.1"/>
    </source>
</evidence>
<reference evidence="7" key="1">
    <citation type="journal article" date="2020" name="mSystems">
        <title>Genome- and Community-Level Interaction Insights into Carbon Utilization and Element Cycling Functions of Hydrothermarchaeota in Hydrothermal Sediment.</title>
        <authorList>
            <person name="Zhou Z."/>
            <person name="Liu Y."/>
            <person name="Xu W."/>
            <person name="Pan J."/>
            <person name="Luo Z.H."/>
            <person name="Li M."/>
        </authorList>
    </citation>
    <scope>NUCLEOTIDE SEQUENCE [LARGE SCALE GENOMIC DNA]</scope>
    <source>
        <strain evidence="7">SpSt-605</strain>
    </source>
</reference>
<dbReference type="Pfam" id="PF00005">
    <property type="entry name" value="ABC_tran"/>
    <property type="match status" value="1"/>
</dbReference>
<dbReference type="EMBL" id="DSZU01000064">
    <property type="protein sequence ID" value="HGV55181.1"/>
    <property type="molecule type" value="Genomic_DNA"/>
</dbReference>
<keyword evidence="2" id="KW-0813">Transport</keyword>
<evidence type="ECO:0000256" key="4">
    <source>
        <dbReference type="ARBA" id="ARBA00022741"/>
    </source>
</evidence>
<protein>
    <submittedName>
        <fullName evidence="7">ABC transporter ATP-binding protein</fullName>
    </submittedName>
</protein>
<dbReference type="AlphaFoldDB" id="A0A832GN93"/>
<organism evidence="7">
    <name type="scientific">Caldimicrobium thiodismutans</name>
    <dbReference type="NCBI Taxonomy" id="1653476"/>
    <lineage>
        <taxon>Bacteria</taxon>
        <taxon>Pseudomonadati</taxon>
        <taxon>Thermodesulfobacteriota</taxon>
        <taxon>Thermodesulfobacteria</taxon>
        <taxon>Thermodesulfobacteriales</taxon>
        <taxon>Thermodesulfobacteriaceae</taxon>
        <taxon>Caldimicrobium</taxon>
    </lineage>
</organism>
<dbReference type="PROSITE" id="PS50893">
    <property type="entry name" value="ABC_TRANSPORTER_2"/>
    <property type="match status" value="1"/>
</dbReference>
<accession>A0A832GN93</accession>
<feature type="domain" description="ABC transporter" evidence="6">
    <location>
        <begin position="6"/>
        <end position="236"/>
    </location>
</feature>
<evidence type="ECO:0000259" key="6">
    <source>
        <dbReference type="PROSITE" id="PS50893"/>
    </source>
</evidence>
<evidence type="ECO:0000256" key="1">
    <source>
        <dbReference type="ARBA" id="ARBA00005417"/>
    </source>
</evidence>
<name>A0A832GN93_9BACT</name>
<keyword evidence="3" id="KW-0536">Nodulation</keyword>
<keyword evidence="4" id="KW-0547">Nucleotide-binding</keyword>
<dbReference type="SMART" id="SM00382">
    <property type="entry name" value="AAA"/>
    <property type="match status" value="1"/>
</dbReference>
<dbReference type="Gene3D" id="3.40.50.300">
    <property type="entry name" value="P-loop containing nucleotide triphosphate hydrolases"/>
    <property type="match status" value="1"/>
</dbReference>
<dbReference type="InterPro" id="IPR050763">
    <property type="entry name" value="ABC_transporter_ATP-binding"/>
</dbReference>
<dbReference type="PANTHER" id="PTHR42711">
    <property type="entry name" value="ABC TRANSPORTER ATP-BINDING PROTEIN"/>
    <property type="match status" value="1"/>
</dbReference>
<evidence type="ECO:0000256" key="5">
    <source>
        <dbReference type="ARBA" id="ARBA00022840"/>
    </source>
</evidence>
<comment type="similarity">
    <text evidence="1">Belongs to the ABC transporter superfamily.</text>
</comment>
<dbReference type="InterPro" id="IPR003439">
    <property type="entry name" value="ABC_transporter-like_ATP-bd"/>
</dbReference>
<dbReference type="InterPro" id="IPR027417">
    <property type="entry name" value="P-loop_NTPase"/>
</dbReference>
<dbReference type="GO" id="GO:0016887">
    <property type="term" value="F:ATP hydrolysis activity"/>
    <property type="evidence" value="ECO:0007669"/>
    <property type="project" value="InterPro"/>
</dbReference>
<dbReference type="InterPro" id="IPR003593">
    <property type="entry name" value="AAA+_ATPase"/>
</dbReference>
<dbReference type="PANTHER" id="PTHR42711:SF5">
    <property type="entry name" value="ABC TRANSPORTER ATP-BINDING PROTEIN NATA"/>
    <property type="match status" value="1"/>
</dbReference>
<evidence type="ECO:0000256" key="2">
    <source>
        <dbReference type="ARBA" id="ARBA00022448"/>
    </source>
</evidence>
<dbReference type="SUPFAM" id="SSF52540">
    <property type="entry name" value="P-loop containing nucleoside triphosphate hydrolases"/>
    <property type="match status" value="1"/>
</dbReference>
<keyword evidence="5 7" id="KW-0067">ATP-binding</keyword>
<evidence type="ECO:0000256" key="3">
    <source>
        <dbReference type="ARBA" id="ARBA00022458"/>
    </source>
</evidence>
<sequence length="284" mass="32410">MERFALEIRNLKKRYGQRLALKGISFSLKEGELFSLLGPNGAGKTTTLRILSGLTSPTEGEIFLFGESLLQNELWAKTKIGLVPQQVNLDLELTVEENLLIHGLLFKMSLREIKKRIDELLELADLKERKNSKVKELSGGLRRRLLIIRALLHQPKILLLDEPTVGLDPHIRRKIWSFIKQIQNKGTTILLTTHYMEEAEVLSDRVAFIVEGQIIDINTPKDFIKRLGEVALDVFANGDMKTLYFKSKSEAEEALVKYSKSSNYVSLRKISLEDVFVKFTEKSQ</sequence>
<dbReference type="GO" id="GO:0005524">
    <property type="term" value="F:ATP binding"/>
    <property type="evidence" value="ECO:0007669"/>
    <property type="project" value="UniProtKB-KW"/>
</dbReference>
<comment type="caution">
    <text evidence="7">The sequence shown here is derived from an EMBL/GenBank/DDBJ whole genome shotgun (WGS) entry which is preliminary data.</text>
</comment>